<name>A0A1F7JHG1_9BACT</name>
<evidence type="ECO:0000313" key="2">
    <source>
        <dbReference type="Proteomes" id="UP000177418"/>
    </source>
</evidence>
<evidence type="ECO:0000313" key="1">
    <source>
        <dbReference type="EMBL" id="OGK55050.1"/>
    </source>
</evidence>
<accession>A0A1F7JHG1</accession>
<protein>
    <submittedName>
        <fullName evidence="1">Uncharacterized protein</fullName>
    </submittedName>
</protein>
<gene>
    <name evidence="1" type="ORF">A3H78_01070</name>
</gene>
<comment type="caution">
    <text evidence="1">The sequence shown here is derived from an EMBL/GenBank/DDBJ whole genome shotgun (WGS) entry which is preliminary data.</text>
</comment>
<proteinExistence type="predicted"/>
<organism evidence="1 2">
    <name type="scientific">Candidatus Roizmanbacteria bacterium RIFCSPLOWO2_02_FULL_36_11</name>
    <dbReference type="NCBI Taxonomy" id="1802071"/>
    <lineage>
        <taxon>Bacteria</taxon>
        <taxon>Candidatus Roizmaniibacteriota</taxon>
    </lineage>
</organism>
<reference evidence="1 2" key="1">
    <citation type="journal article" date="2016" name="Nat. Commun.">
        <title>Thousands of microbial genomes shed light on interconnected biogeochemical processes in an aquifer system.</title>
        <authorList>
            <person name="Anantharaman K."/>
            <person name="Brown C.T."/>
            <person name="Hug L.A."/>
            <person name="Sharon I."/>
            <person name="Castelle C.J."/>
            <person name="Probst A.J."/>
            <person name="Thomas B.C."/>
            <person name="Singh A."/>
            <person name="Wilkins M.J."/>
            <person name="Karaoz U."/>
            <person name="Brodie E.L."/>
            <person name="Williams K.H."/>
            <person name="Hubbard S.S."/>
            <person name="Banfield J.F."/>
        </authorList>
    </citation>
    <scope>NUCLEOTIDE SEQUENCE [LARGE SCALE GENOMIC DNA]</scope>
</reference>
<dbReference type="AlphaFoldDB" id="A0A1F7JHG1"/>
<dbReference type="Proteomes" id="UP000177418">
    <property type="component" value="Unassembled WGS sequence"/>
</dbReference>
<sequence length="248" mass="27485">MLETPHDEQLFYSVGQHFLMLGGILRHEVIGLAEIAGVNLEIDLDDEMISTTTPSGAASYLTNLDRLALQIGQDDLCLETESVEPTAQLTPRQKADIILTKYTALDEFRTALRDTTALNDLDSQGPDLPSDFENEVLALRKALDPKIKLRDRIEAMRQTKAGKTLGKIALINAVGGVAYAALQFKVNNWAINAGDFGYALFAAAIDFLYNERIQKWLLRRDMASDVIHFTRSEPSEQRTPASTTSEVT</sequence>
<dbReference type="EMBL" id="MGAV01000012">
    <property type="protein sequence ID" value="OGK55050.1"/>
    <property type="molecule type" value="Genomic_DNA"/>
</dbReference>